<dbReference type="EMBL" id="QPJM01000020">
    <property type="protein sequence ID" value="RCW78996.1"/>
    <property type="molecule type" value="Genomic_DNA"/>
</dbReference>
<gene>
    <name evidence="2" type="ORF">C7476_12054</name>
</gene>
<evidence type="ECO:0000313" key="2">
    <source>
        <dbReference type="EMBL" id="RCW78996.1"/>
    </source>
</evidence>
<protein>
    <submittedName>
        <fullName evidence="2">Uncharacterized protein</fullName>
    </submittedName>
</protein>
<evidence type="ECO:0000256" key="1">
    <source>
        <dbReference type="SAM" id="MobiDB-lite"/>
    </source>
</evidence>
<name>A0A368YI57_9HYPH</name>
<feature type="region of interest" description="Disordered" evidence="1">
    <location>
        <begin position="35"/>
        <end position="66"/>
    </location>
</feature>
<reference evidence="2 3" key="1">
    <citation type="submission" date="2018-07" db="EMBL/GenBank/DDBJ databases">
        <title>Genomic Encyclopedia of Type Strains, Phase III (KMG-III): the genomes of soil and plant-associated and newly described type strains.</title>
        <authorList>
            <person name="Whitman W."/>
        </authorList>
    </citation>
    <scope>NUCLEOTIDE SEQUENCE [LARGE SCALE GENOMIC DNA]</scope>
    <source>
        <strain evidence="2 3">31-25a</strain>
    </source>
</reference>
<sequence length="66" mass="7121">MKLLLMKGHNMSFAKNIARLLLEGIKARAEAMWLPARSGTQDTPRAPDRNTAAESSRSGGAGGWPQ</sequence>
<dbReference type="Proteomes" id="UP000253324">
    <property type="component" value="Unassembled WGS sequence"/>
</dbReference>
<comment type="caution">
    <text evidence="2">The sequence shown here is derived from an EMBL/GenBank/DDBJ whole genome shotgun (WGS) entry which is preliminary data.</text>
</comment>
<keyword evidence="3" id="KW-1185">Reference proteome</keyword>
<accession>A0A368YI57</accession>
<evidence type="ECO:0000313" key="3">
    <source>
        <dbReference type="Proteomes" id="UP000253324"/>
    </source>
</evidence>
<proteinExistence type="predicted"/>
<organism evidence="2 3">
    <name type="scientific">Phyllobacterium bourgognense</name>
    <dbReference type="NCBI Taxonomy" id="314236"/>
    <lineage>
        <taxon>Bacteria</taxon>
        <taxon>Pseudomonadati</taxon>
        <taxon>Pseudomonadota</taxon>
        <taxon>Alphaproteobacteria</taxon>
        <taxon>Hyphomicrobiales</taxon>
        <taxon>Phyllobacteriaceae</taxon>
        <taxon>Phyllobacterium</taxon>
    </lineage>
</organism>
<dbReference type="AlphaFoldDB" id="A0A368YI57"/>